<protein>
    <recommendedName>
        <fullName evidence="11">Bile acid:sodium symporter</fullName>
    </recommendedName>
</protein>
<dbReference type="GO" id="GO:0015297">
    <property type="term" value="F:antiporter activity"/>
    <property type="evidence" value="ECO:0007669"/>
    <property type="project" value="InterPro"/>
</dbReference>
<sequence>MKTLFMLPNRKIVFTIPITIILGILVGSQYDTKFLKDYVLIVSILMVYPLMIGLKVSEVFNLKYMKLLKLALVINFTFIPLVAYLLGCTFLQTEPDLFAGLAIVALLPTGNMTIAFTMLAKGNVPASIQLTVVGLLSGALLAPWYLLAMVGKYVPVDIVIIMQTILLVVFVPLLAGLITYQLIMKKVTEQTFKEKIKPILPGFTAYGMIYIIFTSISINANRILADWHLLVVAIGVLLAFYIINFSFSLWLGYRTFPRENGITLVYGTALRNLSIGLGIAVTAFGANAALMVALCFLFQQQFAILLAKYHGKLYEEKASKTNAE</sequence>
<feature type="transmembrane region" description="Helical" evidence="8">
    <location>
        <begin position="126"/>
        <end position="146"/>
    </location>
</feature>
<feature type="transmembrane region" description="Helical" evidence="8">
    <location>
        <begin position="98"/>
        <end position="119"/>
    </location>
</feature>
<keyword evidence="3" id="KW-0813">Transport</keyword>
<keyword evidence="4" id="KW-1003">Cell membrane</keyword>
<dbReference type="PANTHER" id="PTHR43057:SF1">
    <property type="entry name" value="ARSENICAL-RESISTANCE PROTEIN 3"/>
    <property type="match status" value="1"/>
</dbReference>
<evidence type="ECO:0008006" key="11">
    <source>
        <dbReference type="Google" id="ProtNLM"/>
    </source>
</evidence>
<comment type="similarity">
    <text evidence="2">Belongs to the arsenical resistance-3 (ACR3) (TC 2.A.59) family.</text>
</comment>
<dbReference type="GO" id="GO:0005886">
    <property type="term" value="C:plasma membrane"/>
    <property type="evidence" value="ECO:0007669"/>
    <property type="project" value="UniProtKB-SubCell"/>
</dbReference>
<dbReference type="InterPro" id="IPR004706">
    <property type="entry name" value="Arsenical-R_Acr3"/>
</dbReference>
<dbReference type="InterPro" id="IPR002657">
    <property type="entry name" value="BilAc:Na_symport/Acr3"/>
</dbReference>
<comment type="caution">
    <text evidence="9">The sequence shown here is derived from an EMBL/GenBank/DDBJ whole genome shotgun (WGS) entry which is preliminary data.</text>
</comment>
<evidence type="ECO:0000256" key="6">
    <source>
        <dbReference type="ARBA" id="ARBA00022989"/>
    </source>
</evidence>
<dbReference type="InterPro" id="IPR038770">
    <property type="entry name" value="Na+/solute_symporter_sf"/>
</dbReference>
<evidence type="ECO:0000313" key="10">
    <source>
        <dbReference type="Proteomes" id="UP000095255"/>
    </source>
</evidence>
<dbReference type="Gene3D" id="1.20.1530.20">
    <property type="match status" value="1"/>
</dbReference>
<feature type="transmembrane region" description="Helical" evidence="8">
    <location>
        <begin position="68"/>
        <end position="86"/>
    </location>
</feature>
<dbReference type="GO" id="GO:0015104">
    <property type="term" value="F:antimonite transmembrane transporter activity"/>
    <property type="evidence" value="ECO:0007669"/>
    <property type="project" value="TreeGrafter"/>
</dbReference>
<evidence type="ECO:0000256" key="3">
    <source>
        <dbReference type="ARBA" id="ARBA00022448"/>
    </source>
</evidence>
<dbReference type="GO" id="GO:0015105">
    <property type="term" value="F:arsenite transmembrane transporter activity"/>
    <property type="evidence" value="ECO:0007669"/>
    <property type="project" value="TreeGrafter"/>
</dbReference>
<feature type="transmembrane region" description="Helical" evidence="8">
    <location>
        <begin position="199"/>
        <end position="218"/>
    </location>
</feature>
<evidence type="ECO:0000256" key="8">
    <source>
        <dbReference type="SAM" id="Phobius"/>
    </source>
</evidence>
<feature type="transmembrane region" description="Helical" evidence="8">
    <location>
        <begin position="230"/>
        <end position="253"/>
    </location>
</feature>
<keyword evidence="7 8" id="KW-0472">Membrane</keyword>
<dbReference type="Proteomes" id="UP000095255">
    <property type="component" value="Unassembled WGS sequence"/>
</dbReference>
<proteinExistence type="inferred from homology"/>
<evidence type="ECO:0000313" key="9">
    <source>
        <dbReference type="EMBL" id="OEH86685.1"/>
    </source>
</evidence>
<keyword evidence="10" id="KW-1185">Reference proteome</keyword>
<dbReference type="Pfam" id="PF01758">
    <property type="entry name" value="SBF"/>
    <property type="match status" value="1"/>
</dbReference>
<dbReference type="STRING" id="1390249.BHU72_10160"/>
<comment type="subcellular location">
    <subcellularLocation>
        <location evidence="1">Cell membrane</location>
        <topology evidence="1">Multi-pass membrane protein</topology>
    </subcellularLocation>
</comment>
<dbReference type="EMBL" id="MJAT01000002">
    <property type="protein sequence ID" value="OEH86685.1"/>
    <property type="molecule type" value="Genomic_DNA"/>
</dbReference>
<feature type="transmembrane region" description="Helical" evidence="8">
    <location>
        <begin position="38"/>
        <end position="56"/>
    </location>
</feature>
<evidence type="ECO:0000256" key="5">
    <source>
        <dbReference type="ARBA" id="ARBA00022692"/>
    </source>
</evidence>
<gene>
    <name evidence="9" type="ORF">BHU72_10160</name>
</gene>
<dbReference type="AlphaFoldDB" id="A0A1E5L962"/>
<evidence type="ECO:0000256" key="2">
    <source>
        <dbReference type="ARBA" id="ARBA00010110"/>
    </source>
</evidence>
<evidence type="ECO:0000256" key="1">
    <source>
        <dbReference type="ARBA" id="ARBA00004651"/>
    </source>
</evidence>
<dbReference type="PANTHER" id="PTHR43057">
    <property type="entry name" value="ARSENITE EFFLUX TRANSPORTER"/>
    <property type="match status" value="1"/>
</dbReference>
<feature type="transmembrane region" description="Helical" evidence="8">
    <location>
        <begin position="12"/>
        <end position="32"/>
    </location>
</feature>
<feature type="transmembrane region" description="Helical" evidence="8">
    <location>
        <begin position="273"/>
        <end position="299"/>
    </location>
</feature>
<evidence type="ECO:0000256" key="7">
    <source>
        <dbReference type="ARBA" id="ARBA00023136"/>
    </source>
</evidence>
<feature type="transmembrane region" description="Helical" evidence="8">
    <location>
        <begin position="158"/>
        <end position="178"/>
    </location>
</feature>
<accession>A0A1E5L962</accession>
<name>A0A1E5L962_9FIRM</name>
<organism evidence="9 10">
    <name type="scientific">Desulfuribacillus stibiiarsenatis</name>
    <dbReference type="NCBI Taxonomy" id="1390249"/>
    <lineage>
        <taxon>Bacteria</taxon>
        <taxon>Bacillati</taxon>
        <taxon>Bacillota</taxon>
        <taxon>Desulfuribacillia</taxon>
        <taxon>Desulfuribacillales</taxon>
        <taxon>Desulfuribacillaceae</taxon>
        <taxon>Desulfuribacillus</taxon>
    </lineage>
</organism>
<keyword evidence="5 8" id="KW-0812">Transmembrane</keyword>
<evidence type="ECO:0000256" key="4">
    <source>
        <dbReference type="ARBA" id="ARBA00022475"/>
    </source>
</evidence>
<reference evidence="9 10" key="1">
    <citation type="submission" date="2016-09" db="EMBL/GenBank/DDBJ databases">
        <title>Desulfuribacillus arsenicus sp. nov., an obligately anaerobic, dissimilatory arsenic- and antimonate-reducing bacterium isolated from anoxic sediments.</title>
        <authorList>
            <person name="Abin C.A."/>
            <person name="Hollibaugh J.T."/>
        </authorList>
    </citation>
    <scope>NUCLEOTIDE SEQUENCE [LARGE SCALE GENOMIC DNA]</scope>
    <source>
        <strain evidence="9 10">MLFW-2</strain>
    </source>
</reference>
<keyword evidence="6 8" id="KW-1133">Transmembrane helix</keyword>